<evidence type="ECO:0000256" key="2">
    <source>
        <dbReference type="ARBA" id="ARBA00006967"/>
    </source>
</evidence>
<keyword evidence="4" id="KW-0678">Repressor</keyword>
<evidence type="ECO:0000256" key="11">
    <source>
        <dbReference type="ARBA" id="ARBA00059186"/>
    </source>
</evidence>
<dbReference type="GO" id="GO:0005634">
    <property type="term" value="C:nucleus"/>
    <property type="evidence" value="ECO:0007669"/>
    <property type="project" value="UniProtKB-SubCell"/>
</dbReference>
<dbReference type="PANTHER" id="PTHR17045">
    <property type="entry name" value="MELANOCYTE SPECIFIC GENE RELATED CITED"/>
    <property type="match status" value="1"/>
</dbReference>
<dbReference type="Pfam" id="PF04487">
    <property type="entry name" value="CITED"/>
    <property type="match status" value="1"/>
</dbReference>
<dbReference type="GO" id="GO:0007530">
    <property type="term" value="P:sex determination"/>
    <property type="evidence" value="ECO:0007669"/>
    <property type="project" value="TreeGrafter"/>
</dbReference>
<evidence type="ECO:0000256" key="9">
    <source>
        <dbReference type="ARBA" id="ARBA00023242"/>
    </source>
</evidence>
<dbReference type="PANTHER" id="PTHR17045:SF7">
    <property type="entry name" value="CBP_P300-INTERACTING TRANSACTIVATOR 2"/>
    <property type="match status" value="1"/>
</dbReference>
<gene>
    <name evidence="12" type="ORF">AB205_0209050</name>
</gene>
<evidence type="ECO:0000256" key="7">
    <source>
        <dbReference type="ARBA" id="ARBA00023159"/>
    </source>
</evidence>
<evidence type="ECO:0000256" key="10">
    <source>
        <dbReference type="ARBA" id="ARBA00039289"/>
    </source>
</evidence>
<name>A0A2G9RGG5_AQUCT</name>
<evidence type="ECO:0000313" key="12">
    <source>
        <dbReference type="EMBL" id="PIO26313.1"/>
    </source>
</evidence>
<dbReference type="AlphaFoldDB" id="A0A2G9RGG5"/>
<keyword evidence="8" id="KW-0804">Transcription</keyword>
<evidence type="ECO:0000313" key="13">
    <source>
        <dbReference type="Proteomes" id="UP000228934"/>
    </source>
</evidence>
<accession>A0A2G9RGG5</accession>
<dbReference type="FunFam" id="6.10.140.2200:FF:000001">
    <property type="entry name" value="Cbp/p300-interacting transactivator 2 isoform 1"/>
    <property type="match status" value="1"/>
</dbReference>
<proteinExistence type="inferred from homology"/>
<dbReference type="OrthoDB" id="10025072at2759"/>
<comment type="similarity">
    <text evidence="2">Belongs to the CITED family.</text>
</comment>
<organism evidence="12 13">
    <name type="scientific">Aquarana catesbeiana</name>
    <name type="common">American bullfrog</name>
    <name type="synonym">Rana catesbeiana</name>
    <dbReference type="NCBI Taxonomy" id="8400"/>
    <lineage>
        <taxon>Eukaryota</taxon>
        <taxon>Metazoa</taxon>
        <taxon>Chordata</taxon>
        <taxon>Craniata</taxon>
        <taxon>Vertebrata</taxon>
        <taxon>Euteleostomi</taxon>
        <taxon>Amphibia</taxon>
        <taxon>Batrachia</taxon>
        <taxon>Anura</taxon>
        <taxon>Neobatrachia</taxon>
        <taxon>Ranoidea</taxon>
        <taxon>Ranidae</taxon>
        <taxon>Aquarana</taxon>
    </lineage>
</organism>
<dbReference type="InterPro" id="IPR007576">
    <property type="entry name" value="CITED"/>
</dbReference>
<dbReference type="GO" id="GO:0060972">
    <property type="term" value="P:left/right pattern formation"/>
    <property type="evidence" value="ECO:0007669"/>
    <property type="project" value="TreeGrafter"/>
</dbReference>
<comment type="function">
    <text evidence="11">Transcriptional coactivator or corepressor of the p300/CBP-mediated transcription complex. May be involved in sex determination, early gonad development, left-right patterning during embryogenesis and differentiation of the adrenal cortex.</text>
</comment>
<keyword evidence="13" id="KW-1185">Reference proteome</keyword>
<keyword evidence="9" id="KW-0539">Nucleus</keyword>
<dbReference type="Gene3D" id="6.10.140.2200">
    <property type="match status" value="1"/>
</dbReference>
<keyword evidence="7" id="KW-0010">Activator</keyword>
<keyword evidence="5" id="KW-0221">Differentiation</keyword>
<dbReference type="GO" id="GO:0030154">
    <property type="term" value="P:cell differentiation"/>
    <property type="evidence" value="ECO:0007669"/>
    <property type="project" value="UniProtKB-KW"/>
</dbReference>
<keyword evidence="6" id="KW-0805">Transcription regulation</keyword>
<evidence type="ECO:0000256" key="8">
    <source>
        <dbReference type="ARBA" id="ARBA00023163"/>
    </source>
</evidence>
<evidence type="ECO:0000256" key="1">
    <source>
        <dbReference type="ARBA" id="ARBA00004123"/>
    </source>
</evidence>
<evidence type="ECO:0000256" key="3">
    <source>
        <dbReference type="ARBA" id="ARBA00022473"/>
    </source>
</evidence>
<dbReference type="Proteomes" id="UP000228934">
    <property type="component" value="Unassembled WGS sequence"/>
</dbReference>
<reference evidence="13" key="1">
    <citation type="journal article" date="2017" name="Nat. Commun.">
        <title>The North American bullfrog draft genome provides insight into hormonal regulation of long noncoding RNA.</title>
        <authorList>
            <person name="Hammond S.A."/>
            <person name="Warren R.L."/>
            <person name="Vandervalk B.P."/>
            <person name="Kucuk E."/>
            <person name="Khan H."/>
            <person name="Gibb E.A."/>
            <person name="Pandoh P."/>
            <person name="Kirk H."/>
            <person name="Zhao Y."/>
            <person name="Jones M."/>
            <person name="Mungall A.J."/>
            <person name="Coope R."/>
            <person name="Pleasance S."/>
            <person name="Moore R.A."/>
            <person name="Holt R.A."/>
            <person name="Round J.M."/>
            <person name="Ohora S."/>
            <person name="Walle B.V."/>
            <person name="Veldhoen N."/>
            <person name="Helbing C.C."/>
            <person name="Birol I."/>
        </authorList>
    </citation>
    <scope>NUCLEOTIDE SEQUENCE [LARGE SCALE GENOMIC DNA]</scope>
</reference>
<evidence type="ECO:0000256" key="5">
    <source>
        <dbReference type="ARBA" id="ARBA00022782"/>
    </source>
</evidence>
<dbReference type="EMBL" id="KV948895">
    <property type="protein sequence ID" value="PIO26313.1"/>
    <property type="molecule type" value="Genomic_DNA"/>
</dbReference>
<evidence type="ECO:0000256" key="6">
    <source>
        <dbReference type="ARBA" id="ARBA00023015"/>
    </source>
</evidence>
<sequence>MCVPQTQTCKITFSCHMIGKLPIPAGYRTGSMLSAWCAMADHLMAMNHGRFPDGTNGLHHHPAHRMAMGQFSNPHHHQQQQQQHAFNSLMGEHMHYGAGNLNSNNSIRHAMVAGNVNGGHPNGSMAQTARFTSSQFMGPPVSNQGAQLTASMQLQKLNNQYFTHHPYQHNHYMPDLHPANHQINGTSQHFRDCNPKHSSGMPPSVSHVPAAMLPPSVIDTDFIDEEVLMSLVIEMGLDRIKELPELWLGQNEFDFMTDFVCKQPNRVSC</sequence>
<keyword evidence="3" id="KW-0217">Developmental protein</keyword>
<evidence type="ECO:0000256" key="4">
    <source>
        <dbReference type="ARBA" id="ARBA00022491"/>
    </source>
</evidence>
<protein>
    <recommendedName>
        <fullName evidence="10">Cbp/p300-interacting transactivator 2</fullName>
    </recommendedName>
</protein>
<comment type="subcellular location">
    <subcellularLocation>
        <location evidence="1">Nucleus</location>
    </subcellularLocation>
</comment>
<dbReference type="GO" id="GO:0003713">
    <property type="term" value="F:transcription coactivator activity"/>
    <property type="evidence" value="ECO:0007669"/>
    <property type="project" value="TreeGrafter"/>
</dbReference>